<evidence type="ECO:0000256" key="5">
    <source>
        <dbReference type="ARBA" id="ARBA00022989"/>
    </source>
</evidence>
<feature type="transmembrane region" description="Helical" evidence="8">
    <location>
        <begin position="142"/>
        <end position="161"/>
    </location>
</feature>
<feature type="transmembrane region" description="Helical" evidence="8">
    <location>
        <begin position="324"/>
        <end position="349"/>
    </location>
</feature>
<evidence type="ECO:0000256" key="1">
    <source>
        <dbReference type="ARBA" id="ARBA00004429"/>
    </source>
</evidence>
<keyword evidence="5 8" id="KW-1133">Transmembrane helix</keyword>
<feature type="transmembrane region" description="Helical" evidence="8">
    <location>
        <begin position="396"/>
        <end position="416"/>
    </location>
</feature>
<feature type="region of interest" description="Disordered" evidence="7">
    <location>
        <begin position="464"/>
        <end position="485"/>
    </location>
</feature>
<gene>
    <name evidence="9" type="ORF">H3Z74_09830</name>
</gene>
<dbReference type="CDD" id="cd13138">
    <property type="entry name" value="MATE_yoeA_like"/>
    <property type="match status" value="1"/>
</dbReference>
<dbReference type="Proteomes" id="UP000516148">
    <property type="component" value="Chromosome"/>
</dbReference>
<accession>A0A7H0LP04</accession>
<feature type="transmembrane region" description="Helical" evidence="8">
    <location>
        <begin position="293"/>
        <end position="312"/>
    </location>
</feature>
<keyword evidence="2" id="KW-0813">Transport</keyword>
<keyword evidence="6 8" id="KW-0472">Membrane</keyword>
<dbReference type="NCBIfam" id="TIGR00797">
    <property type="entry name" value="matE"/>
    <property type="match status" value="1"/>
</dbReference>
<dbReference type="KEGG" id="spap:H3Z74_09830"/>
<evidence type="ECO:0000256" key="7">
    <source>
        <dbReference type="SAM" id="MobiDB-lite"/>
    </source>
</evidence>
<evidence type="ECO:0000313" key="9">
    <source>
        <dbReference type="EMBL" id="QNQ11407.1"/>
    </source>
</evidence>
<evidence type="ECO:0000313" key="10">
    <source>
        <dbReference type="Proteomes" id="UP000516148"/>
    </source>
</evidence>
<comment type="subcellular location">
    <subcellularLocation>
        <location evidence="1">Cell inner membrane</location>
        <topology evidence="1">Multi-pass membrane protein</topology>
    </subcellularLocation>
</comment>
<dbReference type="PIRSF" id="PIRSF006603">
    <property type="entry name" value="DinF"/>
    <property type="match status" value="1"/>
</dbReference>
<keyword evidence="4 8" id="KW-0812">Transmembrane</keyword>
<dbReference type="EMBL" id="CP061038">
    <property type="protein sequence ID" value="QNQ11407.1"/>
    <property type="molecule type" value="Genomic_DNA"/>
</dbReference>
<evidence type="ECO:0000256" key="2">
    <source>
        <dbReference type="ARBA" id="ARBA00022448"/>
    </source>
</evidence>
<dbReference type="GO" id="GO:0015297">
    <property type="term" value="F:antiporter activity"/>
    <property type="evidence" value="ECO:0007669"/>
    <property type="project" value="InterPro"/>
</dbReference>
<dbReference type="PANTHER" id="PTHR43549:SF3">
    <property type="entry name" value="MULTIDRUG RESISTANCE PROTEIN YPNP-RELATED"/>
    <property type="match status" value="1"/>
</dbReference>
<proteinExistence type="predicted"/>
<feature type="transmembrane region" description="Helical" evidence="8">
    <location>
        <begin position="21"/>
        <end position="42"/>
    </location>
</feature>
<keyword evidence="3" id="KW-1003">Cell membrane</keyword>
<dbReference type="GO" id="GO:0005886">
    <property type="term" value="C:plasma membrane"/>
    <property type="evidence" value="ECO:0007669"/>
    <property type="project" value="UniProtKB-SubCell"/>
</dbReference>
<evidence type="ECO:0000256" key="4">
    <source>
        <dbReference type="ARBA" id="ARBA00022692"/>
    </source>
</evidence>
<keyword evidence="10" id="KW-1185">Reference proteome</keyword>
<reference evidence="9 10" key="1">
    <citation type="submission" date="2020-09" db="EMBL/GenBank/DDBJ databases">
        <title>Sphingomonas sp., a new species isolated from pork steak.</title>
        <authorList>
            <person name="Heidler von Heilborn D."/>
        </authorList>
    </citation>
    <scope>NUCLEOTIDE SEQUENCE [LARGE SCALE GENOMIC DNA]</scope>
    <source>
        <strain evidence="10">S8-3T</strain>
    </source>
</reference>
<feature type="transmembrane region" description="Helical" evidence="8">
    <location>
        <begin position="100"/>
        <end position="122"/>
    </location>
</feature>
<feature type="transmembrane region" description="Helical" evidence="8">
    <location>
        <begin position="62"/>
        <end position="88"/>
    </location>
</feature>
<protein>
    <submittedName>
        <fullName evidence="9">MATE family efflux transporter</fullName>
    </submittedName>
</protein>
<dbReference type="AlphaFoldDB" id="A0A7H0LP04"/>
<dbReference type="InterPro" id="IPR002528">
    <property type="entry name" value="MATE_fam"/>
</dbReference>
<dbReference type="GO" id="GO:0042910">
    <property type="term" value="F:xenobiotic transmembrane transporter activity"/>
    <property type="evidence" value="ECO:0007669"/>
    <property type="project" value="InterPro"/>
</dbReference>
<dbReference type="PANTHER" id="PTHR43549">
    <property type="entry name" value="MULTIDRUG RESISTANCE PROTEIN YPNP-RELATED"/>
    <property type="match status" value="1"/>
</dbReference>
<feature type="transmembrane region" description="Helical" evidence="8">
    <location>
        <begin position="200"/>
        <end position="225"/>
    </location>
</feature>
<dbReference type="InterPro" id="IPR052031">
    <property type="entry name" value="Membrane_Transporter-Flippase"/>
</dbReference>
<dbReference type="RefSeq" id="WP_187763688.1">
    <property type="nucleotide sequence ID" value="NZ_CP061038.1"/>
</dbReference>
<organism evidence="9 10">
    <name type="scientific">Sphingomonas alpina</name>
    <dbReference type="NCBI Taxonomy" id="653931"/>
    <lineage>
        <taxon>Bacteria</taxon>
        <taxon>Pseudomonadati</taxon>
        <taxon>Pseudomonadota</taxon>
        <taxon>Alphaproteobacteria</taxon>
        <taxon>Sphingomonadales</taxon>
        <taxon>Sphingomonadaceae</taxon>
        <taxon>Sphingomonas</taxon>
    </lineage>
</organism>
<name>A0A7H0LP04_9SPHN</name>
<feature type="transmembrane region" description="Helical" evidence="8">
    <location>
        <begin position="369"/>
        <end position="389"/>
    </location>
</feature>
<dbReference type="Pfam" id="PF01554">
    <property type="entry name" value="MatE"/>
    <property type="match status" value="2"/>
</dbReference>
<feature type="transmembrane region" description="Helical" evidence="8">
    <location>
        <begin position="262"/>
        <end position="281"/>
    </location>
</feature>
<evidence type="ECO:0000256" key="6">
    <source>
        <dbReference type="ARBA" id="ARBA00023136"/>
    </source>
</evidence>
<feature type="transmembrane region" description="Helical" evidence="8">
    <location>
        <begin position="173"/>
        <end position="194"/>
    </location>
</feature>
<evidence type="ECO:0000256" key="8">
    <source>
        <dbReference type="SAM" id="Phobius"/>
    </source>
</evidence>
<dbReference type="InterPro" id="IPR048279">
    <property type="entry name" value="MdtK-like"/>
</dbReference>
<feature type="transmembrane region" description="Helical" evidence="8">
    <location>
        <begin position="428"/>
        <end position="448"/>
    </location>
</feature>
<evidence type="ECO:0000256" key="3">
    <source>
        <dbReference type="ARBA" id="ARBA00022475"/>
    </source>
</evidence>
<sequence>MATQPTRPGQRDLTTGPIRRTLLLFALPTLASNILQTLNGAINSIWVGRFLGEGALAATSNANIIMFLTFGAVFGFGMAATILIGQSVGRRDIEGARRAFGSAVGLVVGGAMVIAVLGWIFAPDILHLLATPGDAMQLALDYLRVIFLGLPASMLLVLLTMGLRGSGDSMTPLWFMGLTALLDTIFNPLLIIGVGPFPALGIAGSALATLAANLISVIALLFYIYRRDLPIRLRGPELRFLLPEAALVRTIVGKGLPMGAQMLVMSTAGLTMVGLVNRLGVDTAAAYGVTQQLWGFIQMPALAIGAAVSAMAAQNIGAGRWDRVASITNAGLLTNFVLTGAMVVAVILFDRPVMGLFLGDHSPALPIGRHIQLIASWNFVLFGMTMVLFSTVRANGAVWAPLLSLIVALYPVRIGFAVFAKPWLGADALWWSFPIGSSVTLALAFLYYRYGGWKRGVLAVPPDPEETGEAAHATSEPAGRQHPTG</sequence>